<dbReference type="InterPro" id="IPR001789">
    <property type="entry name" value="Sig_transdc_resp-reg_receiver"/>
</dbReference>
<dbReference type="PANTHER" id="PTHR45339">
    <property type="entry name" value="HYBRID SIGNAL TRANSDUCTION HISTIDINE KINASE J"/>
    <property type="match status" value="1"/>
</dbReference>
<evidence type="ECO:0000256" key="8">
    <source>
        <dbReference type="ARBA" id="ARBA00023012"/>
    </source>
</evidence>
<dbReference type="Gene3D" id="3.30.565.10">
    <property type="entry name" value="Histidine kinase-like ATPase, C-terminal domain"/>
    <property type="match status" value="1"/>
</dbReference>
<dbReference type="PRINTS" id="PR00344">
    <property type="entry name" value="BCTRLSENSOR"/>
</dbReference>
<evidence type="ECO:0000259" key="14">
    <source>
        <dbReference type="PROSITE" id="PS50109"/>
    </source>
</evidence>
<dbReference type="FunFam" id="1.10.287.130:FF:000002">
    <property type="entry name" value="Two-component osmosensing histidine kinase"/>
    <property type="match status" value="1"/>
</dbReference>
<dbReference type="InterPro" id="IPR003594">
    <property type="entry name" value="HATPase_dom"/>
</dbReference>
<feature type="domain" description="Response regulatory" evidence="15">
    <location>
        <begin position="337"/>
        <end position="456"/>
    </location>
</feature>
<evidence type="ECO:0000256" key="1">
    <source>
        <dbReference type="ARBA" id="ARBA00000085"/>
    </source>
</evidence>
<dbReference type="CDD" id="cd17546">
    <property type="entry name" value="REC_hyHK_CKI1_RcsC-like"/>
    <property type="match status" value="1"/>
</dbReference>
<evidence type="ECO:0000256" key="3">
    <source>
        <dbReference type="ARBA" id="ARBA00022553"/>
    </source>
</evidence>
<evidence type="ECO:0000256" key="4">
    <source>
        <dbReference type="ARBA" id="ARBA00022679"/>
    </source>
</evidence>
<evidence type="ECO:0000256" key="2">
    <source>
        <dbReference type="ARBA" id="ARBA00012438"/>
    </source>
</evidence>
<dbReference type="SMART" id="SM00388">
    <property type="entry name" value="HisKA"/>
    <property type="match status" value="1"/>
</dbReference>
<evidence type="ECO:0000256" key="13">
    <source>
        <dbReference type="SAM" id="MobiDB-lite"/>
    </source>
</evidence>
<protein>
    <recommendedName>
        <fullName evidence="10">Sensory/regulatory protein RpfC</fullName>
        <ecNumber evidence="2">2.7.13.3</ecNumber>
    </recommendedName>
</protein>
<dbReference type="InterPro" id="IPR005467">
    <property type="entry name" value="His_kinase_dom"/>
</dbReference>
<keyword evidence="8" id="KW-0902">Two-component regulatory system</keyword>
<evidence type="ECO:0000259" key="15">
    <source>
        <dbReference type="PROSITE" id="PS50110"/>
    </source>
</evidence>
<dbReference type="InterPro" id="IPR036097">
    <property type="entry name" value="HisK_dim/P_sf"/>
</dbReference>
<dbReference type="AlphaFoldDB" id="A0A7C9ITT8"/>
<keyword evidence="12" id="KW-0175">Coiled coil</keyword>
<dbReference type="FunFam" id="3.30.565.10:FF:000010">
    <property type="entry name" value="Sensor histidine kinase RcsC"/>
    <property type="match status" value="1"/>
</dbReference>
<evidence type="ECO:0000256" key="5">
    <source>
        <dbReference type="ARBA" id="ARBA00022741"/>
    </source>
</evidence>
<dbReference type="InterPro" id="IPR036890">
    <property type="entry name" value="HATPase_C_sf"/>
</dbReference>
<dbReference type="Pfam" id="PF00072">
    <property type="entry name" value="Response_reg"/>
    <property type="match status" value="1"/>
</dbReference>
<keyword evidence="6" id="KW-0418">Kinase</keyword>
<dbReference type="Proteomes" id="UP000482487">
    <property type="component" value="Unassembled WGS sequence"/>
</dbReference>
<dbReference type="CDD" id="cd00082">
    <property type="entry name" value="HisKA"/>
    <property type="match status" value="1"/>
</dbReference>
<sequence length="461" mass="50493">MPFETSKNHIVDALAADESIINKELVFQHVSGRRFIGLCSAASIEAFGKRCLLIIIADITERKNLENELVSAREQAEIASRAKSDFLANMSHEIRTPMNAILGMAELLAETELSARQKSYVDIFKNSGNILLRIINDILDLSKLDAGKFTLVKEEFNLPETLRQVCEVFRPQATEKGVAVYCDLPADLPERVWGDNIRLTQIVVNILANACKFTQAGEIRIRASCAATANPDGCLLHVECQDSGVGIAAGDLASVYDSFFQSSTGSRAGTGLGLAIVKRLAMLMGGDIEIESRLGTGTTVRVTVQLESLRKLDPDPGQSADHTLVRGPSQAAQRPRRVLLADDSSSNREVVKLFLQNTEFEIEEAETGRDALAKFKLQRFDIVLMDQVMPEMDGLEATQAMRDFERAQGLAETPILALTAHAFPENEKTCLDAGCTAFMSKPVGRAALLRMLDKLLERPAV</sequence>
<name>A0A7C9ITT8_9BACT</name>
<dbReference type="Pfam" id="PF00512">
    <property type="entry name" value="HisKA"/>
    <property type="match status" value="1"/>
</dbReference>
<dbReference type="InterPro" id="IPR011006">
    <property type="entry name" value="CheY-like_superfamily"/>
</dbReference>
<evidence type="ECO:0000256" key="10">
    <source>
        <dbReference type="ARBA" id="ARBA00068150"/>
    </source>
</evidence>
<proteinExistence type="predicted"/>
<dbReference type="Gene3D" id="3.30.450.20">
    <property type="entry name" value="PAS domain"/>
    <property type="match status" value="1"/>
</dbReference>
<keyword evidence="5" id="KW-0547">Nucleotide-binding</keyword>
<comment type="catalytic activity">
    <reaction evidence="1">
        <text>ATP + protein L-histidine = ADP + protein N-phospho-L-histidine.</text>
        <dbReference type="EC" id="2.7.13.3"/>
    </reaction>
</comment>
<comment type="subunit">
    <text evidence="9">At low DSF concentrations, interacts with RpfF.</text>
</comment>
<dbReference type="Gene3D" id="3.40.50.2300">
    <property type="match status" value="1"/>
</dbReference>
<dbReference type="InterPro" id="IPR035965">
    <property type="entry name" value="PAS-like_dom_sf"/>
</dbReference>
<feature type="region of interest" description="Disordered" evidence="13">
    <location>
        <begin position="311"/>
        <end position="331"/>
    </location>
</feature>
<dbReference type="SUPFAM" id="SSF52172">
    <property type="entry name" value="CheY-like"/>
    <property type="match status" value="1"/>
</dbReference>
<feature type="coiled-coil region" evidence="12">
    <location>
        <begin position="55"/>
        <end position="82"/>
    </location>
</feature>
<keyword evidence="17" id="KW-1185">Reference proteome</keyword>
<dbReference type="PROSITE" id="PS50110">
    <property type="entry name" value="RESPONSE_REGULATORY"/>
    <property type="match status" value="1"/>
</dbReference>
<organism evidence="16 17">
    <name type="scientific">Solidesulfovibrio aerotolerans</name>
    <dbReference type="NCBI Taxonomy" id="295255"/>
    <lineage>
        <taxon>Bacteria</taxon>
        <taxon>Pseudomonadati</taxon>
        <taxon>Thermodesulfobacteriota</taxon>
        <taxon>Desulfovibrionia</taxon>
        <taxon>Desulfovibrionales</taxon>
        <taxon>Desulfovibrionaceae</taxon>
        <taxon>Solidesulfovibrio</taxon>
    </lineage>
</organism>
<dbReference type="OrthoDB" id="9810730at2"/>
<accession>A0A7C9ITT8</accession>
<keyword evidence="3 11" id="KW-0597">Phosphoprotein</keyword>
<evidence type="ECO:0000256" key="9">
    <source>
        <dbReference type="ARBA" id="ARBA00064003"/>
    </source>
</evidence>
<dbReference type="InterPro" id="IPR003661">
    <property type="entry name" value="HisK_dim/P_dom"/>
</dbReference>
<gene>
    <name evidence="16" type="ORF">GTA51_06580</name>
</gene>
<evidence type="ECO:0000313" key="17">
    <source>
        <dbReference type="Proteomes" id="UP000482487"/>
    </source>
</evidence>
<dbReference type="SUPFAM" id="SSF55785">
    <property type="entry name" value="PYP-like sensor domain (PAS domain)"/>
    <property type="match status" value="1"/>
</dbReference>
<evidence type="ECO:0000256" key="12">
    <source>
        <dbReference type="SAM" id="Coils"/>
    </source>
</evidence>
<dbReference type="PROSITE" id="PS50109">
    <property type="entry name" value="HIS_KIN"/>
    <property type="match status" value="1"/>
</dbReference>
<dbReference type="EMBL" id="WVUD01000008">
    <property type="protein sequence ID" value="MYL82800.1"/>
    <property type="molecule type" value="Genomic_DNA"/>
</dbReference>
<dbReference type="SUPFAM" id="SSF55874">
    <property type="entry name" value="ATPase domain of HSP90 chaperone/DNA topoisomerase II/histidine kinase"/>
    <property type="match status" value="1"/>
</dbReference>
<dbReference type="SMART" id="SM00387">
    <property type="entry name" value="HATPase_c"/>
    <property type="match status" value="1"/>
</dbReference>
<evidence type="ECO:0000256" key="11">
    <source>
        <dbReference type="PROSITE-ProRule" id="PRU00169"/>
    </source>
</evidence>
<dbReference type="GO" id="GO:0005524">
    <property type="term" value="F:ATP binding"/>
    <property type="evidence" value="ECO:0007669"/>
    <property type="project" value="UniProtKB-KW"/>
</dbReference>
<evidence type="ECO:0000256" key="6">
    <source>
        <dbReference type="ARBA" id="ARBA00022777"/>
    </source>
</evidence>
<reference evidence="16 17" key="1">
    <citation type="submission" date="2020-01" db="EMBL/GenBank/DDBJ databases">
        <title>Genome sequence of Desulfovibrio aerotolerans DSM 16695(T).</title>
        <authorList>
            <person name="Karnachuk O."/>
            <person name="Avakyan M."/>
            <person name="Mardanov A."/>
            <person name="Kadnikov V."/>
            <person name="Ravin N."/>
        </authorList>
    </citation>
    <scope>NUCLEOTIDE SEQUENCE [LARGE SCALE GENOMIC DNA]</scope>
    <source>
        <strain evidence="16 17">DSM 16695</strain>
    </source>
</reference>
<evidence type="ECO:0000256" key="7">
    <source>
        <dbReference type="ARBA" id="ARBA00022840"/>
    </source>
</evidence>
<dbReference type="Gene3D" id="1.10.287.130">
    <property type="match status" value="1"/>
</dbReference>
<comment type="caution">
    <text evidence="16">The sequence shown here is derived from an EMBL/GenBank/DDBJ whole genome shotgun (WGS) entry which is preliminary data.</text>
</comment>
<dbReference type="EC" id="2.7.13.3" evidence="2"/>
<keyword evidence="4" id="KW-0808">Transferase</keyword>
<evidence type="ECO:0000313" key="16">
    <source>
        <dbReference type="EMBL" id="MYL82800.1"/>
    </source>
</evidence>
<dbReference type="PANTHER" id="PTHR45339:SF1">
    <property type="entry name" value="HYBRID SIGNAL TRANSDUCTION HISTIDINE KINASE J"/>
    <property type="match status" value="1"/>
</dbReference>
<dbReference type="SUPFAM" id="SSF47384">
    <property type="entry name" value="Homodimeric domain of signal transducing histidine kinase"/>
    <property type="match status" value="1"/>
</dbReference>
<dbReference type="SMART" id="SM00448">
    <property type="entry name" value="REC"/>
    <property type="match status" value="1"/>
</dbReference>
<dbReference type="GO" id="GO:0000155">
    <property type="term" value="F:phosphorelay sensor kinase activity"/>
    <property type="evidence" value="ECO:0007669"/>
    <property type="project" value="InterPro"/>
</dbReference>
<dbReference type="Pfam" id="PF02518">
    <property type="entry name" value="HATPase_c"/>
    <property type="match status" value="1"/>
</dbReference>
<feature type="domain" description="Histidine kinase" evidence="14">
    <location>
        <begin position="89"/>
        <end position="308"/>
    </location>
</feature>
<feature type="modified residue" description="4-aspartylphosphate" evidence="11">
    <location>
        <position position="386"/>
    </location>
</feature>
<dbReference type="InterPro" id="IPR004358">
    <property type="entry name" value="Sig_transdc_His_kin-like_C"/>
</dbReference>
<keyword evidence="7" id="KW-0067">ATP-binding</keyword>